<reference evidence="2" key="1">
    <citation type="submission" date="2018-05" db="EMBL/GenBank/DDBJ databases">
        <title>Reclassification of Methylarcula marina and Methylarcula terricola as Paracoccus methylarcula sp.nov., comb.nov. and Paracoccus terricola comb.nov.</title>
        <authorList>
            <person name="Shmareva M.N."/>
            <person name="Doronina N.V."/>
            <person name="Vasilenko O.V."/>
            <person name="Tarlachkov S.V."/>
            <person name="Trotsenko Y.A."/>
        </authorList>
    </citation>
    <scope>NUCLEOTIDE SEQUENCE [LARGE SCALE GENOMIC DNA]</scope>
    <source>
        <strain evidence="2">VKM B-2159</strain>
    </source>
</reference>
<name>A0A422QT49_9RHOB</name>
<evidence type="ECO:0000313" key="3">
    <source>
        <dbReference type="Proteomes" id="UP000238137"/>
    </source>
</evidence>
<dbReference type="PIRSF" id="PIRSF004681">
    <property type="entry name" value="UCP004681"/>
    <property type="match status" value="1"/>
</dbReference>
<accession>A0A422QT49</accession>
<organism evidence="2 3">
    <name type="scientific">Paracoccus methylarcula</name>
    <dbReference type="NCBI Taxonomy" id="72022"/>
    <lineage>
        <taxon>Bacteria</taxon>
        <taxon>Pseudomonadati</taxon>
        <taxon>Pseudomonadota</taxon>
        <taxon>Alphaproteobacteria</taxon>
        <taxon>Rhodobacterales</taxon>
        <taxon>Paracoccaceae</taxon>
        <taxon>Paracoccus</taxon>
    </lineage>
</organism>
<comment type="similarity">
    <text evidence="1">Belongs to the UPF0047 family.</text>
</comment>
<evidence type="ECO:0000256" key="1">
    <source>
        <dbReference type="ARBA" id="ARBA00005534"/>
    </source>
</evidence>
<dbReference type="PANTHER" id="PTHR30615:SF8">
    <property type="entry name" value="UPF0047 PROTEIN C4A8.02C"/>
    <property type="match status" value="1"/>
</dbReference>
<dbReference type="NCBIfam" id="TIGR00149">
    <property type="entry name" value="TIGR00149_YjbQ"/>
    <property type="match status" value="1"/>
</dbReference>
<dbReference type="Proteomes" id="UP000238137">
    <property type="component" value="Unassembled WGS sequence"/>
</dbReference>
<protein>
    <submittedName>
        <fullName evidence="2">YjbQ family protein</fullName>
    </submittedName>
</protein>
<evidence type="ECO:0000313" key="2">
    <source>
        <dbReference type="EMBL" id="RNF32982.1"/>
    </source>
</evidence>
<dbReference type="SUPFAM" id="SSF111038">
    <property type="entry name" value="YjbQ-like"/>
    <property type="match status" value="1"/>
</dbReference>
<dbReference type="InterPro" id="IPR001602">
    <property type="entry name" value="UPF0047_YjbQ-like"/>
</dbReference>
<dbReference type="EMBL" id="PXNQ02000015">
    <property type="protein sequence ID" value="RNF32982.1"/>
    <property type="molecule type" value="Genomic_DNA"/>
</dbReference>
<dbReference type="PANTHER" id="PTHR30615">
    <property type="entry name" value="UNCHARACTERIZED PROTEIN YJBQ-RELATED"/>
    <property type="match status" value="1"/>
</dbReference>
<proteinExistence type="inferred from homology"/>
<dbReference type="InterPro" id="IPR035917">
    <property type="entry name" value="YjbQ-like_sf"/>
</dbReference>
<sequence>MNRNFVIRTTGPACYEFTDEVGSWLDGLPPRNGVLSLMVRHTSCSLLIQENADPDVQRDLLAWLGRLAPPSDHPSMGWITHRHEGPDDMPAHLKAAVLPVSLQIPVEQGRMQLGQWQGIYLVEHRTAPHSRQVAAIFQAG</sequence>
<dbReference type="Pfam" id="PF01894">
    <property type="entry name" value="YjbQ"/>
    <property type="match status" value="1"/>
</dbReference>
<dbReference type="OrthoDB" id="9801725at2"/>
<dbReference type="Gene3D" id="2.60.120.460">
    <property type="entry name" value="YjbQ-like"/>
    <property type="match status" value="1"/>
</dbReference>
<comment type="caution">
    <text evidence="2">The sequence shown here is derived from an EMBL/GenBank/DDBJ whole genome shotgun (WGS) entry which is preliminary data.</text>
</comment>
<dbReference type="RefSeq" id="WP_106692944.1">
    <property type="nucleotide sequence ID" value="NZ_PXNQ02000015.1"/>
</dbReference>
<dbReference type="AlphaFoldDB" id="A0A422QT49"/>
<keyword evidence="3" id="KW-1185">Reference proteome</keyword>
<gene>
    <name evidence="2" type="ORF">A7A09_019425</name>
</gene>